<reference evidence="10 11" key="1">
    <citation type="journal article" date="2015" name="Genome Announc.">
        <title>Draft Genome Sequence of the Thermophile Thermus filiformis ATCC 43280, Producer of Carotenoid-(Di)glucoside-Branched Fatty Acid (Di)esters and Source of Hyperthermostable Enzymes of Biotechnological Interest.</title>
        <authorList>
            <person name="Mandelli F."/>
            <person name="Oliveira Ramires B."/>
            <person name="Couger M.B."/>
            <person name="Paixao D.A."/>
            <person name="Camilo C.M."/>
            <person name="Polikarpov I."/>
            <person name="Prade R."/>
            <person name="Riano-Pachon D.M."/>
            <person name="Squina F.M."/>
        </authorList>
    </citation>
    <scope>NUCLEOTIDE SEQUENCE [LARGE SCALE GENOMIC DNA]</scope>
    <source>
        <strain evidence="10 11">ATCC 43280</strain>
    </source>
</reference>
<evidence type="ECO:0000256" key="6">
    <source>
        <dbReference type="ARBA" id="ARBA00023136"/>
    </source>
</evidence>
<sequence>MWPLLALVLGLAVGSFLNVVIHRLPRGESVVFPPSHCPACGHRLSALDLIPVFSWLLLKGRCRYCQAPISPRYPLVEALTGGAFLLVAFRFPPSLEALFAFLFFAFLIALAFIDLDTYELPDGLTYGLLGLGLLYQALGGKLAGGLEAAFRSAGLLALVAGYGGLVLRRGRDAPKEHPVGTHQVHLAALLGAALGGGVGMAAGFFNWALNARLGKPLALPDPLTLGLFPLALFLRSDPLQALLDGLLAAGGVALAGGLYWAVRDRLVPPSPPLGAASPTGEHREEEPVAMGYGDVKLLGALGAWAGLPGALLALFLAALFGALFGLALGQRKIPFGPYLALGGGVAFLYGEALIRAYLAWLGL</sequence>
<keyword evidence="11" id="KW-1185">Reference proteome</keyword>
<feature type="transmembrane region" description="Helical" evidence="7">
    <location>
        <begin position="187"/>
        <end position="205"/>
    </location>
</feature>
<evidence type="ECO:0000313" key="10">
    <source>
        <dbReference type="EMBL" id="KGQ22868.1"/>
    </source>
</evidence>
<dbReference type="GO" id="GO:0006465">
    <property type="term" value="P:signal peptide processing"/>
    <property type="evidence" value="ECO:0007669"/>
    <property type="project" value="TreeGrafter"/>
</dbReference>
<dbReference type="PANTHER" id="PTHR30487">
    <property type="entry name" value="TYPE 4 PREPILIN-LIKE PROTEINS LEADER PEPTIDE-PROCESSING ENZYME"/>
    <property type="match status" value="1"/>
</dbReference>
<evidence type="ECO:0000313" key="11">
    <source>
        <dbReference type="Proteomes" id="UP000030364"/>
    </source>
</evidence>
<feature type="transmembrane region" description="Helical" evidence="7">
    <location>
        <begin position="338"/>
        <end position="360"/>
    </location>
</feature>
<dbReference type="RefSeq" id="WP_038061000.1">
    <property type="nucleotide sequence ID" value="NZ_JPSL02000040.1"/>
</dbReference>
<feature type="domain" description="Prepilin type IV endopeptidase peptidase" evidence="8">
    <location>
        <begin position="101"/>
        <end position="195"/>
    </location>
</feature>
<feature type="transmembrane region" description="Helical" evidence="7">
    <location>
        <begin position="217"/>
        <end position="234"/>
    </location>
</feature>
<protein>
    <submittedName>
        <fullName evidence="10">Peptidase</fullName>
    </submittedName>
</protein>
<evidence type="ECO:0000259" key="8">
    <source>
        <dbReference type="Pfam" id="PF01478"/>
    </source>
</evidence>
<proteinExistence type="inferred from homology"/>
<feature type="domain" description="Prepilin type IV endopeptidase peptidase" evidence="8">
    <location>
        <begin position="219"/>
        <end position="326"/>
    </location>
</feature>
<evidence type="ECO:0000256" key="7">
    <source>
        <dbReference type="SAM" id="Phobius"/>
    </source>
</evidence>
<feature type="transmembrane region" description="Helical" evidence="7">
    <location>
        <begin position="241"/>
        <end position="262"/>
    </location>
</feature>
<feature type="domain" description="Prepilin peptidase A24 N-terminal" evidence="9">
    <location>
        <begin position="8"/>
        <end position="91"/>
    </location>
</feature>
<dbReference type="InterPro" id="IPR010627">
    <property type="entry name" value="Prepilin_pept_A24_N"/>
</dbReference>
<dbReference type="PANTHER" id="PTHR30487:SF0">
    <property type="entry name" value="PREPILIN LEADER PEPTIDASE_N-METHYLTRANSFERASE-RELATED"/>
    <property type="match status" value="1"/>
</dbReference>
<comment type="caution">
    <text evidence="10">The sequence shown here is derived from an EMBL/GenBank/DDBJ whole genome shotgun (WGS) entry which is preliminary data.</text>
</comment>
<dbReference type="Pfam" id="PF06750">
    <property type="entry name" value="A24_N_bact"/>
    <property type="match status" value="1"/>
</dbReference>
<accession>A0A0A2WSR2</accession>
<dbReference type="GO" id="GO:0004190">
    <property type="term" value="F:aspartic-type endopeptidase activity"/>
    <property type="evidence" value="ECO:0007669"/>
    <property type="project" value="InterPro"/>
</dbReference>
<keyword evidence="6 7" id="KW-0472">Membrane</keyword>
<feature type="transmembrane region" description="Helical" evidence="7">
    <location>
        <begin position="97"/>
        <end position="115"/>
    </location>
</feature>
<feature type="transmembrane region" description="Helical" evidence="7">
    <location>
        <begin position="301"/>
        <end position="326"/>
    </location>
</feature>
<evidence type="ECO:0000256" key="4">
    <source>
        <dbReference type="ARBA" id="ARBA00022692"/>
    </source>
</evidence>
<evidence type="ECO:0000259" key="9">
    <source>
        <dbReference type="Pfam" id="PF06750"/>
    </source>
</evidence>
<dbReference type="OrthoDB" id="9789291at2"/>
<evidence type="ECO:0000256" key="5">
    <source>
        <dbReference type="ARBA" id="ARBA00022989"/>
    </source>
</evidence>
<dbReference type="PATRIC" id="fig|276.5.peg.283"/>
<comment type="similarity">
    <text evidence="2">Belongs to the peptidase A24 family.</text>
</comment>
<gene>
    <name evidence="10" type="ORF">THFILI_11065</name>
</gene>
<name>A0A0A2WSR2_THEFI</name>
<dbReference type="GO" id="GO:0005886">
    <property type="term" value="C:plasma membrane"/>
    <property type="evidence" value="ECO:0007669"/>
    <property type="project" value="UniProtKB-SubCell"/>
</dbReference>
<evidence type="ECO:0000256" key="1">
    <source>
        <dbReference type="ARBA" id="ARBA00004651"/>
    </source>
</evidence>
<dbReference type="InterPro" id="IPR050882">
    <property type="entry name" value="Prepilin_peptidase/N-MTase"/>
</dbReference>
<dbReference type="Proteomes" id="UP000030364">
    <property type="component" value="Unassembled WGS sequence"/>
</dbReference>
<keyword evidence="5 7" id="KW-1133">Transmembrane helix</keyword>
<evidence type="ECO:0000256" key="2">
    <source>
        <dbReference type="ARBA" id="ARBA00005801"/>
    </source>
</evidence>
<dbReference type="AlphaFoldDB" id="A0A0A2WSR2"/>
<keyword evidence="3" id="KW-1003">Cell membrane</keyword>
<evidence type="ECO:0000256" key="3">
    <source>
        <dbReference type="ARBA" id="ARBA00022475"/>
    </source>
</evidence>
<organism evidence="10 11">
    <name type="scientific">Thermus filiformis</name>
    <dbReference type="NCBI Taxonomy" id="276"/>
    <lineage>
        <taxon>Bacteria</taxon>
        <taxon>Thermotogati</taxon>
        <taxon>Deinococcota</taxon>
        <taxon>Deinococci</taxon>
        <taxon>Thermales</taxon>
        <taxon>Thermaceae</taxon>
        <taxon>Thermus</taxon>
    </lineage>
</organism>
<dbReference type="Pfam" id="PF01478">
    <property type="entry name" value="Peptidase_A24"/>
    <property type="match status" value="2"/>
</dbReference>
<feature type="transmembrane region" description="Helical" evidence="7">
    <location>
        <begin position="149"/>
        <end position="167"/>
    </location>
</feature>
<dbReference type="InterPro" id="IPR000045">
    <property type="entry name" value="Prepilin_IV_endopep_pep"/>
</dbReference>
<keyword evidence="4 7" id="KW-0812">Transmembrane</keyword>
<dbReference type="EMBL" id="JPSL02000040">
    <property type="protein sequence ID" value="KGQ22868.1"/>
    <property type="molecule type" value="Genomic_DNA"/>
</dbReference>
<comment type="subcellular location">
    <subcellularLocation>
        <location evidence="1">Cell membrane</location>
        <topology evidence="1">Multi-pass membrane protein</topology>
    </subcellularLocation>
</comment>
<dbReference type="Gene3D" id="1.20.120.1220">
    <property type="match status" value="1"/>
</dbReference>
<dbReference type="STRING" id="276.THFILI_11065"/>